<keyword evidence="3" id="KW-1185">Reference proteome</keyword>
<evidence type="ECO:0000313" key="2">
    <source>
        <dbReference type="EMBL" id="KAJ6804997.1"/>
    </source>
</evidence>
<evidence type="ECO:0000313" key="3">
    <source>
        <dbReference type="Proteomes" id="UP001140949"/>
    </source>
</evidence>
<evidence type="ECO:0000256" key="1">
    <source>
        <dbReference type="SAM" id="MobiDB-lite"/>
    </source>
</evidence>
<protein>
    <submittedName>
        <fullName evidence="2">Zinc finger CCCH domain-containing protein 2</fullName>
    </submittedName>
</protein>
<comment type="caution">
    <text evidence="2">The sequence shown here is derived from an EMBL/GenBank/DDBJ whole genome shotgun (WGS) entry which is preliminary data.</text>
</comment>
<sequence length="225" mass="23268">MSSRSGGARGAGPTTGPSAPTRTPGRRRGGGTPGSSTTPARRARTSGKGAARGRTRASTRTGCSSAGSTRPATGPSRARTGPRAGAGSASSRTRRTSLGCCRRAPRRRRWSRDGSPMRQSQFLMGATPPMSPSGESQPPSAAVNELLSSLRKMQLEKVKSMPPTLTSSSSPTSGSPPWGFSRAGGGGSVAFPLHRRGTPAACSATVGGIWRRRRWPRSGWRAGGR</sequence>
<feature type="compositionally biased region" description="Low complexity" evidence="1">
    <location>
        <begin position="160"/>
        <end position="177"/>
    </location>
</feature>
<feature type="compositionally biased region" description="Low complexity" evidence="1">
    <location>
        <begin position="1"/>
        <end position="23"/>
    </location>
</feature>
<organism evidence="2 3">
    <name type="scientific">Iris pallida</name>
    <name type="common">Sweet iris</name>
    <dbReference type="NCBI Taxonomy" id="29817"/>
    <lineage>
        <taxon>Eukaryota</taxon>
        <taxon>Viridiplantae</taxon>
        <taxon>Streptophyta</taxon>
        <taxon>Embryophyta</taxon>
        <taxon>Tracheophyta</taxon>
        <taxon>Spermatophyta</taxon>
        <taxon>Magnoliopsida</taxon>
        <taxon>Liliopsida</taxon>
        <taxon>Asparagales</taxon>
        <taxon>Iridaceae</taxon>
        <taxon>Iridoideae</taxon>
        <taxon>Irideae</taxon>
        <taxon>Iris</taxon>
    </lineage>
</organism>
<gene>
    <name evidence="2" type="ORF">M6B38_181410</name>
</gene>
<feature type="region of interest" description="Disordered" evidence="1">
    <location>
        <begin position="158"/>
        <end position="194"/>
    </location>
</feature>
<feature type="compositionally biased region" description="Basic residues" evidence="1">
    <location>
        <begin position="41"/>
        <end position="57"/>
    </location>
</feature>
<proteinExistence type="predicted"/>
<dbReference type="EMBL" id="JANAVB010035620">
    <property type="protein sequence ID" value="KAJ6804997.1"/>
    <property type="molecule type" value="Genomic_DNA"/>
</dbReference>
<feature type="region of interest" description="Disordered" evidence="1">
    <location>
        <begin position="1"/>
        <end position="142"/>
    </location>
</feature>
<name>A0AAX6ELI9_IRIPA</name>
<feature type="compositionally biased region" description="Low complexity" evidence="1">
    <location>
        <begin position="74"/>
        <end position="91"/>
    </location>
</feature>
<reference evidence="2" key="1">
    <citation type="journal article" date="2023" name="GigaByte">
        <title>Genome assembly of the bearded iris, Iris pallida Lam.</title>
        <authorList>
            <person name="Bruccoleri R.E."/>
            <person name="Oakeley E.J."/>
            <person name="Faust A.M.E."/>
            <person name="Altorfer M."/>
            <person name="Dessus-Babus S."/>
            <person name="Burckhardt D."/>
            <person name="Oertli M."/>
            <person name="Naumann U."/>
            <person name="Petersen F."/>
            <person name="Wong J."/>
        </authorList>
    </citation>
    <scope>NUCLEOTIDE SEQUENCE</scope>
    <source>
        <strain evidence="2">GSM-AAB239-AS_SAM_17_03QT</strain>
    </source>
</reference>
<reference evidence="2" key="2">
    <citation type="submission" date="2023-04" db="EMBL/GenBank/DDBJ databases">
        <authorList>
            <person name="Bruccoleri R.E."/>
            <person name="Oakeley E.J."/>
            <person name="Faust A.-M."/>
            <person name="Dessus-Babus S."/>
            <person name="Altorfer M."/>
            <person name="Burckhardt D."/>
            <person name="Oertli M."/>
            <person name="Naumann U."/>
            <person name="Petersen F."/>
            <person name="Wong J."/>
        </authorList>
    </citation>
    <scope>NUCLEOTIDE SEQUENCE</scope>
    <source>
        <strain evidence="2">GSM-AAB239-AS_SAM_17_03QT</strain>
        <tissue evidence="2">Leaf</tissue>
    </source>
</reference>
<dbReference type="AlphaFoldDB" id="A0AAX6ELI9"/>
<dbReference type="Proteomes" id="UP001140949">
    <property type="component" value="Unassembled WGS sequence"/>
</dbReference>
<accession>A0AAX6ELI9</accession>